<evidence type="ECO:0000313" key="2">
    <source>
        <dbReference type="WBParaSite" id="Csp11.Scaffold519.g2791.t1"/>
    </source>
</evidence>
<keyword evidence="1" id="KW-1185">Reference proteome</keyword>
<organism evidence="1 2">
    <name type="scientific">Caenorhabditis tropicalis</name>
    <dbReference type="NCBI Taxonomy" id="1561998"/>
    <lineage>
        <taxon>Eukaryota</taxon>
        <taxon>Metazoa</taxon>
        <taxon>Ecdysozoa</taxon>
        <taxon>Nematoda</taxon>
        <taxon>Chromadorea</taxon>
        <taxon>Rhabditida</taxon>
        <taxon>Rhabditina</taxon>
        <taxon>Rhabditomorpha</taxon>
        <taxon>Rhabditoidea</taxon>
        <taxon>Rhabditidae</taxon>
        <taxon>Peloderinae</taxon>
        <taxon>Caenorhabditis</taxon>
    </lineage>
</organism>
<dbReference type="Proteomes" id="UP000095282">
    <property type="component" value="Unplaced"/>
</dbReference>
<sequence length="68" mass="7709">MKRRIHHSHLMLLCSSEQLKVVFVKYGIGDRGRQGGHTVFSGETLNLELVASCDWFSISFLENALQNC</sequence>
<name>A0A1I7T667_9PELO</name>
<proteinExistence type="predicted"/>
<accession>A0A1I7T667</accession>
<protein>
    <submittedName>
        <fullName evidence="2">Ovule protein</fullName>
    </submittedName>
</protein>
<evidence type="ECO:0000313" key="1">
    <source>
        <dbReference type="Proteomes" id="UP000095282"/>
    </source>
</evidence>
<reference evidence="2" key="1">
    <citation type="submission" date="2016-11" db="UniProtKB">
        <authorList>
            <consortium name="WormBaseParasite"/>
        </authorList>
    </citation>
    <scope>IDENTIFICATION</scope>
</reference>
<dbReference type="AlphaFoldDB" id="A0A1I7T667"/>
<dbReference type="WBParaSite" id="Csp11.Scaffold519.g2791.t1">
    <property type="protein sequence ID" value="Csp11.Scaffold519.g2791.t1"/>
    <property type="gene ID" value="Csp11.Scaffold519.g2791"/>
</dbReference>